<dbReference type="InterPro" id="IPR050261">
    <property type="entry name" value="FrsA_esterase"/>
</dbReference>
<evidence type="ECO:0000259" key="1">
    <source>
        <dbReference type="Pfam" id="PF00326"/>
    </source>
</evidence>
<dbReference type="GO" id="GO:0008236">
    <property type="term" value="F:serine-type peptidase activity"/>
    <property type="evidence" value="ECO:0007669"/>
    <property type="project" value="InterPro"/>
</dbReference>
<name>A0A517Q5S6_9PLAN</name>
<dbReference type="Pfam" id="PF00326">
    <property type="entry name" value="Peptidase_S9"/>
    <property type="match status" value="1"/>
</dbReference>
<keyword evidence="3" id="KW-1185">Reference proteome</keyword>
<dbReference type="PANTHER" id="PTHR22946:SF0">
    <property type="entry name" value="DIENELACTONE HYDROLASE DOMAIN-CONTAINING PROTEIN"/>
    <property type="match status" value="1"/>
</dbReference>
<dbReference type="PANTHER" id="PTHR22946">
    <property type="entry name" value="DIENELACTONE HYDROLASE DOMAIN-CONTAINING PROTEIN-RELATED"/>
    <property type="match status" value="1"/>
</dbReference>
<dbReference type="AlphaFoldDB" id="A0A517Q5S6"/>
<dbReference type="InterPro" id="IPR029058">
    <property type="entry name" value="AB_hydrolase_fold"/>
</dbReference>
<proteinExistence type="predicted"/>
<dbReference type="GO" id="GO:0006508">
    <property type="term" value="P:proteolysis"/>
    <property type="evidence" value="ECO:0007669"/>
    <property type="project" value="InterPro"/>
</dbReference>
<gene>
    <name evidence="2" type="ORF">Enr10x_22680</name>
</gene>
<feature type="domain" description="Peptidase S9 prolyl oligopeptidase catalytic" evidence="1">
    <location>
        <begin position="233"/>
        <end position="302"/>
    </location>
</feature>
<dbReference type="EMBL" id="CP037421">
    <property type="protein sequence ID" value="QDT26955.1"/>
    <property type="molecule type" value="Genomic_DNA"/>
</dbReference>
<keyword evidence="2" id="KW-0378">Hydrolase</keyword>
<protein>
    <submittedName>
        <fullName evidence="2">Alpha/beta hydrolase family protein</fullName>
    </submittedName>
</protein>
<dbReference type="InterPro" id="IPR001375">
    <property type="entry name" value="Peptidase_S9_cat"/>
</dbReference>
<dbReference type="SUPFAM" id="SSF53474">
    <property type="entry name" value="alpha/beta-Hydrolases"/>
    <property type="match status" value="1"/>
</dbReference>
<evidence type="ECO:0000313" key="2">
    <source>
        <dbReference type="EMBL" id="QDT26955.1"/>
    </source>
</evidence>
<organism evidence="2 3">
    <name type="scientific">Gimesia panareensis</name>
    <dbReference type="NCBI Taxonomy" id="2527978"/>
    <lineage>
        <taxon>Bacteria</taxon>
        <taxon>Pseudomonadati</taxon>
        <taxon>Planctomycetota</taxon>
        <taxon>Planctomycetia</taxon>
        <taxon>Planctomycetales</taxon>
        <taxon>Planctomycetaceae</taxon>
        <taxon>Gimesia</taxon>
    </lineage>
</organism>
<sequence length="409" mass="46686">MMSFCRNPAAPEKKTVEDGEIPMKRLFLCILSVSGLLSSALLQAGDDSAKVSPERTQQLWQQIAPYFQPGPEFQGDLGDFKTPLKFYDGRPVKSKADWQKRRQEILKTWHTMMGEWPPVNEHPQVETLKEEHKEGYTQYTVRFDIAPGHPNTGYLLIPDGAKPDHSLPAVLVVYYEPETGVGLKGKDRDFARALAKRGFVTFSVGHDYSLYYPNREKAEIQPLSALAYGAANAFHVLANRKEVDPDRIGIVGHSYGGKWAMFASCLYDKFACAAWSDGGIVFDESRPSVNYWEPWYLGYEGPDFRKRGLPTKENPRTGLYKRLVKEGYDLHELHALMAPRPFLVSGGSEDQPKQWRALNHSIAVNDFLGYKNRVAMTNREKHSPNPKSNEQIYRFFEYWLMQKQLGQKK</sequence>
<accession>A0A517Q5S6</accession>
<dbReference type="Gene3D" id="3.40.50.1820">
    <property type="entry name" value="alpha/beta hydrolase"/>
    <property type="match status" value="1"/>
</dbReference>
<reference evidence="2 3" key="1">
    <citation type="submission" date="2019-03" db="EMBL/GenBank/DDBJ databases">
        <title>Deep-cultivation of Planctomycetes and their phenomic and genomic characterization uncovers novel biology.</title>
        <authorList>
            <person name="Wiegand S."/>
            <person name="Jogler M."/>
            <person name="Boedeker C."/>
            <person name="Pinto D."/>
            <person name="Vollmers J."/>
            <person name="Rivas-Marin E."/>
            <person name="Kohn T."/>
            <person name="Peeters S.H."/>
            <person name="Heuer A."/>
            <person name="Rast P."/>
            <person name="Oberbeckmann S."/>
            <person name="Bunk B."/>
            <person name="Jeske O."/>
            <person name="Meyerdierks A."/>
            <person name="Storesund J.E."/>
            <person name="Kallscheuer N."/>
            <person name="Luecker S."/>
            <person name="Lage O.M."/>
            <person name="Pohl T."/>
            <person name="Merkel B.J."/>
            <person name="Hornburger P."/>
            <person name="Mueller R.-W."/>
            <person name="Bruemmer F."/>
            <person name="Labrenz M."/>
            <person name="Spormann A.M."/>
            <person name="Op den Camp H."/>
            <person name="Overmann J."/>
            <person name="Amann R."/>
            <person name="Jetten M.S.M."/>
            <person name="Mascher T."/>
            <person name="Medema M.H."/>
            <person name="Devos D.P."/>
            <person name="Kaster A.-K."/>
            <person name="Ovreas L."/>
            <person name="Rohde M."/>
            <person name="Galperin M.Y."/>
            <person name="Jogler C."/>
        </authorList>
    </citation>
    <scope>NUCLEOTIDE SEQUENCE [LARGE SCALE GENOMIC DNA]</scope>
    <source>
        <strain evidence="2 3">Enr10</strain>
    </source>
</reference>
<dbReference type="Proteomes" id="UP000315647">
    <property type="component" value="Chromosome"/>
</dbReference>
<evidence type="ECO:0000313" key="3">
    <source>
        <dbReference type="Proteomes" id="UP000315647"/>
    </source>
</evidence>